<dbReference type="GO" id="GO:0080120">
    <property type="term" value="P:CAAX-box protein maturation"/>
    <property type="evidence" value="ECO:0007669"/>
    <property type="project" value="UniProtKB-ARBA"/>
</dbReference>
<protein>
    <submittedName>
        <fullName evidence="3">CAAX amino terminal protease family protein</fullName>
    </submittedName>
</protein>
<feature type="transmembrane region" description="Helical" evidence="1">
    <location>
        <begin position="236"/>
        <end position="254"/>
    </location>
</feature>
<keyword evidence="1" id="KW-0472">Membrane</keyword>
<dbReference type="eggNOG" id="COG1266">
    <property type="taxonomic scope" value="Bacteria"/>
</dbReference>
<dbReference type="RefSeq" id="WP_003468110.1">
    <property type="nucleotide sequence ID" value="NC_008261.1"/>
</dbReference>
<dbReference type="GO" id="GO:0006508">
    <property type="term" value="P:proteolysis"/>
    <property type="evidence" value="ECO:0007669"/>
    <property type="project" value="UniProtKB-KW"/>
</dbReference>
<dbReference type="HOGENOM" id="CLU_1056493_0_0_9"/>
<keyword evidence="3" id="KW-0378">Hydrolase</keyword>
<gene>
    <name evidence="3" type="ordered locus">CPF_1850</name>
</gene>
<feature type="transmembrane region" description="Helical" evidence="1">
    <location>
        <begin position="34"/>
        <end position="58"/>
    </location>
</feature>
<dbReference type="AlphaFoldDB" id="A0A0H2YP28"/>
<reference evidence="3 4" key="1">
    <citation type="journal article" date="2006" name="Genome Res.">
        <title>Skewed genomic variability in strains of the toxigenic bacterial pathogen, Clostridium perfringens.</title>
        <authorList>
            <person name="Myers G.S."/>
            <person name="Rasko D.A."/>
            <person name="Cheung J.K."/>
            <person name="Ravel J."/>
            <person name="Seshadri R."/>
            <person name="Deboy R.T."/>
            <person name="Ren Q."/>
            <person name="Varga J."/>
            <person name="Awad M.M."/>
            <person name="Brinkac L.M."/>
            <person name="Daugherty S.C."/>
            <person name="Haft D.H."/>
            <person name="Dodson R.J."/>
            <person name="Madupu R."/>
            <person name="Nelson W.C."/>
            <person name="Rosovitz M.J."/>
            <person name="Sullivan S.A."/>
            <person name="Khouri H."/>
            <person name="Dimitrov G.I."/>
            <person name="Watkins K.L."/>
            <person name="Mulligan S."/>
            <person name="Benton J."/>
            <person name="Radune D."/>
            <person name="Fisher D.J."/>
            <person name="Atkins H.S."/>
            <person name="Hiscox T."/>
            <person name="Jost B.H."/>
            <person name="Billington S.J."/>
            <person name="Songer J.G."/>
            <person name="McClane B.A."/>
            <person name="Titball R.W."/>
            <person name="Rood J.I."/>
            <person name="Melville S.B."/>
            <person name="Paulsen I.T."/>
        </authorList>
    </citation>
    <scope>NUCLEOTIDE SEQUENCE [LARGE SCALE GENOMIC DNA]</scope>
    <source>
        <strain evidence="4">ATCC 13124 / DSM 756 / JCM 1290 / NCIMB 6125 / NCTC 8237 / S 107 / Type A</strain>
    </source>
</reference>
<dbReference type="PANTHER" id="PTHR39430">
    <property type="entry name" value="MEMBRANE-ASSOCIATED PROTEASE-RELATED"/>
    <property type="match status" value="1"/>
</dbReference>
<feature type="transmembrane region" description="Helical" evidence="1">
    <location>
        <begin position="7"/>
        <end position="28"/>
    </location>
</feature>
<feature type="transmembrane region" description="Helical" evidence="1">
    <location>
        <begin position="70"/>
        <end position="96"/>
    </location>
</feature>
<feature type="transmembrane region" description="Helical" evidence="1">
    <location>
        <begin position="195"/>
        <end position="216"/>
    </location>
</feature>
<keyword evidence="4" id="KW-1185">Reference proteome</keyword>
<dbReference type="Proteomes" id="UP000001823">
    <property type="component" value="Chromosome"/>
</dbReference>
<proteinExistence type="predicted"/>
<evidence type="ECO:0000256" key="1">
    <source>
        <dbReference type="SAM" id="Phobius"/>
    </source>
</evidence>
<dbReference type="PaxDb" id="195103-CPF_1850"/>
<evidence type="ECO:0000259" key="2">
    <source>
        <dbReference type="Pfam" id="PF02517"/>
    </source>
</evidence>
<keyword evidence="1" id="KW-1133">Transmembrane helix</keyword>
<feature type="transmembrane region" description="Helical" evidence="1">
    <location>
        <begin position="108"/>
        <end position="126"/>
    </location>
</feature>
<keyword evidence="3" id="KW-0645">Protease</keyword>
<accession>A0A0H2YP28</accession>
<dbReference type="EMBL" id="CP000246">
    <property type="protein sequence ID" value="ABG82670.1"/>
    <property type="molecule type" value="Genomic_DNA"/>
</dbReference>
<dbReference type="Pfam" id="PF02517">
    <property type="entry name" value="Rce1-like"/>
    <property type="match status" value="1"/>
</dbReference>
<evidence type="ECO:0000313" key="4">
    <source>
        <dbReference type="Proteomes" id="UP000001823"/>
    </source>
</evidence>
<feature type="transmembrane region" description="Helical" evidence="1">
    <location>
        <begin position="138"/>
        <end position="157"/>
    </location>
</feature>
<dbReference type="KEGG" id="cpf:CPF_1850"/>
<name>A0A0H2YP28_CLOP1</name>
<feature type="domain" description="CAAX prenyl protease 2/Lysostaphin resistance protein A-like" evidence="2">
    <location>
        <begin position="107"/>
        <end position="199"/>
    </location>
</feature>
<dbReference type="InterPro" id="IPR003675">
    <property type="entry name" value="Rce1/LyrA-like_dom"/>
</dbReference>
<dbReference type="GO" id="GO:0004175">
    <property type="term" value="F:endopeptidase activity"/>
    <property type="evidence" value="ECO:0007669"/>
    <property type="project" value="UniProtKB-ARBA"/>
</dbReference>
<evidence type="ECO:0000313" key="3">
    <source>
        <dbReference type="EMBL" id="ABG82670.1"/>
    </source>
</evidence>
<dbReference type="GeneID" id="93001867"/>
<dbReference type="PANTHER" id="PTHR39430:SF1">
    <property type="entry name" value="PROTEASE"/>
    <property type="match status" value="1"/>
</dbReference>
<keyword evidence="1" id="KW-0812">Transmembrane</keyword>
<organism evidence="3 4">
    <name type="scientific">Clostridium perfringens (strain ATCC 13124 / DSM 756 / JCM 1290 / NCIMB 6125 / NCTC 8237 / Type A)</name>
    <dbReference type="NCBI Taxonomy" id="195103"/>
    <lineage>
        <taxon>Bacteria</taxon>
        <taxon>Bacillati</taxon>
        <taxon>Bacillota</taxon>
        <taxon>Clostridia</taxon>
        <taxon>Eubacteriales</taxon>
        <taxon>Clostridiaceae</taxon>
        <taxon>Clostridium</taxon>
    </lineage>
</organism>
<sequence>MKKNLYVLLKGMLFFFSFAIIGSILPTIPSNNAAIWRFGAELVPFLLIISITLIFCIIDRKTIHIFNNIFFNICIGIGVGLIWLLIPTLILILTGTMKILKVNYVPSLWLWIISAFLNIIMQELLIRGYLYQLIKENYNVITSTIITTTLFTLMHGGVLTYGIIPILNIITMSLFMTAILEYTNSLVTPIIIHSIWNIVGSIILGSVSLASDYPNLLEVNFLGNKLLSGGLCKLEGSIIVLIVNVLLFIIFTELTRKKFKRSN</sequence>
<dbReference type="STRING" id="195103.CPF_1850"/>
<feature type="transmembrane region" description="Helical" evidence="1">
    <location>
        <begin position="163"/>
        <end position="183"/>
    </location>
</feature>